<comment type="caution">
    <text evidence="2">The sequence shown here is derived from an EMBL/GenBank/DDBJ whole genome shotgun (WGS) entry which is preliminary data.</text>
</comment>
<evidence type="ECO:0000256" key="1">
    <source>
        <dbReference type="SAM" id="MobiDB-lite"/>
    </source>
</evidence>
<keyword evidence="3" id="KW-1185">Reference proteome</keyword>
<proteinExistence type="predicted"/>
<dbReference type="AlphaFoldDB" id="A0A8J3XNP8"/>
<sequence length="61" mass="6473">MLAPLAILPPQRGQLLPLPAGQLVPDSSDRAMGMVTSTVSVHRQTGAIRPEPRADRGIHGH</sequence>
<feature type="compositionally biased region" description="Basic and acidic residues" evidence="1">
    <location>
        <begin position="50"/>
        <end position="61"/>
    </location>
</feature>
<gene>
    <name evidence="2" type="ORF">Pph01_80710</name>
</gene>
<protein>
    <submittedName>
        <fullName evidence="2">Uncharacterized protein</fullName>
    </submittedName>
</protein>
<feature type="region of interest" description="Disordered" evidence="1">
    <location>
        <begin position="39"/>
        <end position="61"/>
    </location>
</feature>
<dbReference type="EMBL" id="BOOP01000050">
    <property type="protein sequence ID" value="GII43068.1"/>
    <property type="molecule type" value="Genomic_DNA"/>
</dbReference>
<organism evidence="2 3">
    <name type="scientific">Planotetraspora phitsanulokensis</name>
    <dbReference type="NCBI Taxonomy" id="575192"/>
    <lineage>
        <taxon>Bacteria</taxon>
        <taxon>Bacillati</taxon>
        <taxon>Actinomycetota</taxon>
        <taxon>Actinomycetes</taxon>
        <taxon>Streptosporangiales</taxon>
        <taxon>Streptosporangiaceae</taxon>
        <taxon>Planotetraspora</taxon>
    </lineage>
</organism>
<dbReference type="Proteomes" id="UP000622547">
    <property type="component" value="Unassembled WGS sequence"/>
</dbReference>
<accession>A0A8J3XNP8</accession>
<evidence type="ECO:0000313" key="3">
    <source>
        <dbReference type="Proteomes" id="UP000622547"/>
    </source>
</evidence>
<name>A0A8J3XNP8_9ACTN</name>
<reference evidence="2 3" key="1">
    <citation type="submission" date="2021-01" db="EMBL/GenBank/DDBJ databases">
        <title>Whole genome shotgun sequence of Planotetraspora phitsanulokensis NBRC 104273.</title>
        <authorList>
            <person name="Komaki H."/>
            <person name="Tamura T."/>
        </authorList>
    </citation>
    <scope>NUCLEOTIDE SEQUENCE [LARGE SCALE GENOMIC DNA]</scope>
    <source>
        <strain evidence="2 3">NBRC 104273</strain>
    </source>
</reference>
<evidence type="ECO:0000313" key="2">
    <source>
        <dbReference type="EMBL" id="GII43068.1"/>
    </source>
</evidence>